<dbReference type="EMBL" id="CAEZZU010000223">
    <property type="protein sequence ID" value="CAB4789187.1"/>
    <property type="molecule type" value="Genomic_DNA"/>
</dbReference>
<organism evidence="1">
    <name type="scientific">freshwater metagenome</name>
    <dbReference type="NCBI Taxonomy" id="449393"/>
    <lineage>
        <taxon>unclassified sequences</taxon>
        <taxon>metagenomes</taxon>
        <taxon>ecological metagenomes</taxon>
    </lineage>
</organism>
<sequence length="50" mass="5060">MRVRTHGLVTPACGLAGHGEAQAAHALHIASEMADRIGDQAVAARLTVGA</sequence>
<dbReference type="AlphaFoldDB" id="A0A6J6X524"/>
<accession>A0A6J6X524</accession>
<proteinExistence type="predicted"/>
<reference evidence="1" key="1">
    <citation type="submission" date="2020-05" db="EMBL/GenBank/DDBJ databases">
        <authorList>
            <person name="Chiriac C."/>
            <person name="Salcher M."/>
            <person name="Ghai R."/>
            <person name="Kavagutti S V."/>
        </authorList>
    </citation>
    <scope>NUCLEOTIDE SEQUENCE</scope>
</reference>
<evidence type="ECO:0000313" key="1">
    <source>
        <dbReference type="EMBL" id="CAB4789187.1"/>
    </source>
</evidence>
<gene>
    <name evidence="1" type="ORF">UFOPK2925_01305</name>
</gene>
<protein>
    <submittedName>
        <fullName evidence="1">Unannotated protein</fullName>
    </submittedName>
</protein>
<name>A0A6J6X524_9ZZZZ</name>